<reference evidence="8" key="1">
    <citation type="submission" date="2020-05" db="EMBL/GenBank/DDBJ databases">
        <authorList>
            <person name="Chiriac C."/>
            <person name="Salcher M."/>
            <person name="Ghai R."/>
            <person name="Kavagutti S V."/>
        </authorList>
    </citation>
    <scope>NUCLEOTIDE SEQUENCE</scope>
</reference>
<keyword evidence="1" id="KW-1003">Cell membrane</keyword>
<keyword evidence="5 7" id="KW-1133">Transmembrane helix</keyword>
<evidence type="ECO:0000313" key="8">
    <source>
        <dbReference type="EMBL" id="CAB4615907.1"/>
    </source>
</evidence>
<dbReference type="HAMAP" id="MF_00161">
    <property type="entry name" value="LspA"/>
    <property type="match status" value="1"/>
</dbReference>
<dbReference type="InterPro" id="IPR001872">
    <property type="entry name" value="Peptidase_A8"/>
</dbReference>
<dbReference type="GO" id="GO:0016020">
    <property type="term" value="C:membrane"/>
    <property type="evidence" value="ECO:0007669"/>
    <property type="project" value="InterPro"/>
</dbReference>
<evidence type="ECO:0000256" key="6">
    <source>
        <dbReference type="ARBA" id="ARBA00023136"/>
    </source>
</evidence>
<organism evidence="8">
    <name type="scientific">freshwater metagenome</name>
    <dbReference type="NCBI Taxonomy" id="449393"/>
    <lineage>
        <taxon>unclassified sequences</taxon>
        <taxon>metagenomes</taxon>
        <taxon>ecological metagenomes</taxon>
    </lineage>
</organism>
<name>A0A6J6HSN0_9ZZZZ</name>
<accession>A0A6J6HSN0</accession>
<dbReference type="PANTHER" id="PTHR33695">
    <property type="entry name" value="LIPOPROTEIN SIGNAL PEPTIDASE"/>
    <property type="match status" value="1"/>
</dbReference>
<dbReference type="PRINTS" id="PR00781">
    <property type="entry name" value="LIPOSIGPTASE"/>
</dbReference>
<evidence type="ECO:0000256" key="5">
    <source>
        <dbReference type="ARBA" id="ARBA00022989"/>
    </source>
</evidence>
<dbReference type="PANTHER" id="PTHR33695:SF1">
    <property type="entry name" value="LIPOPROTEIN SIGNAL PEPTIDASE"/>
    <property type="match status" value="1"/>
</dbReference>
<evidence type="ECO:0000256" key="1">
    <source>
        <dbReference type="ARBA" id="ARBA00022475"/>
    </source>
</evidence>
<keyword evidence="6 7" id="KW-0472">Membrane</keyword>
<evidence type="ECO:0000256" key="3">
    <source>
        <dbReference type="ARBA" id="ARBA00022692"/>
    </source>
</evidence>
<evidence type="ECO:0000256" key="7">
    <source>
        <dbReference type="SAM" id="Phobius"/>
    </source>
</evidence>
<keyword evidence="2" id="KW-0645">Protease</keyword>
<evidence type="ECO:0000256" key="2">
    <source>
        <dbReference type="ARBA" id="ARBA00022670"/>
    </source>
</evidence>
<dbReference type="EMBL" id="CAEZVD010000006">
    <property type="protein sequence ID" value="CAB4615907.1"/>
    <property type="molecule type" value="Genomic_DNA"/>
</dbReference>
<dbReference type="GO" id="GO:0006508">
    <property type="term" value="P:proteolysis"/>
    <property type="evidence" value="ECO:0007669"/>
    <property type="project" value="UniProtKB-KW"/>
</dbReference>
<evidence type="ECO:0000256" key="4">
    <source>
        <dbReference type="ARBA" id="ARBA00022801"/>
    </source>
</evidence>
<feature type="transmembrane region" description="Helical" evidence="7">
    <location>
        <begin position="136"/>
        <end position="156"/>
    </location>
</feature>
<keyword evidence="3 7" id="KW-0812">Transmembrane</keyword>
<protein>
    <submittedName>
        <fullName evidence="8">Unannotated protein</fullName>
    </submittedName>
</protein>
<sequence length="168" mass="18514">MAISKILISRQLWLLGCALFVLALDQFIKNYLLVTLVPGDPEPFIPGLVNLNLVFNDSAAFSIGFGATWIFTIISTVAALALIWFGFKIETRGWSIMAGVLLGGVCGNLIDRLTRDPGFAIGHVIDYIQIPFNFPIFNIADIAIFTICSLSVIRILRGDEIGRKRKVN</sequence>
<feature type="transmembrane region" description="Helical" evidence="7">
    <location>
        <begin position="59"/>
        <end position="87"/>
    </location>
</feature>
<dbReference type="AlphaFoldDB" id="A0A6J6HSN0"/>
<gene>
    <name evidence="8" type="ORF">UFOPK1909_00186</name>
</gene>
<proteinExistence type="inferred from homology"/>
<dbReference type="GO" id="GO:0004190">
    <property type="term" value="F:aspartic-type endopeptidase activity"/>
    <property type="evidence" value="ECO:0007669"/>
    <property type="project" value="InterPro"/>
</dbReference>
<feature type="transmembrane region" description="Helical" evidence="7">
    <location>
        <begin position="94"/>
        <end position="110"/>
    </location>
</feature>
<keyword evidence="4" id="KW-0378">Hydrolase</keyword>
<feature type="transmembrane region" description="Helical" evidence="7">
    <location>
        <begin position="12"/>
        <end position="39"/>
    </location>
</feature>
<dbReference type="Pfam" id="PF01252">
    <property type="entry name" value="Peptidase_A8"/>
    <property type="match status" value="1"/>
</dbReference>